<dbReference type="PANTHER" id="PTHR30522">
    <property type="entry name" value="NUCLEOSIDE TRIPHOSPHATE PYROPHOSPHOHYDROLASE"/>
    <property type="match status" value="1"/>
</dbReference>
<dbReference type="InterPro" id="IPR011551">
    <property type="entry name" value="NTP_PyrPHydrolase_MazG"/>
</dbReference>
<organism evidence="2 3">
    <name type="scientific">Metallococcus carri</name>
    <dbReference type="NCBI Taxonomy" id="1656884"/>
    <lineage>
        <taxon>Bacteria</taxon>
        <taxon>Bacillati</taxon>
        <taxon>Actinomycetota</taxon>
        <taxon>Actinomycetes</taxon>
        <taxon>Micrococcales</taxon>
        <taxon>Dermacoccaceae</taxon>
        <taxon>Metallococcus</taxon>
    </lineage>
</organism>
<dbReference type="PANTHER" id="PTHR30522:SF0">
    <property type="entry name" value="NUCLEOSIDE TRIPHOSPHATE PYROPHOSPHOHYDROLASE"/>
    <property type="match status" value="1"/>
</dbReference>
<dbReference type="GO" id="GO:0046061">
    <property type="term" value="P:dATP catabolic process"/>
    <property type="evidence" value="ECO:0007669"/>
    <property type="project" value="TreeGrafter"/>
</dbReference>
<accession>A0A967B1P5</accession>
<dbReference type="Pfam" id="PF03819">
    <property type="entry name" value="MazG"/>
    <property type="match status" value="1"/>
</dbReference>
<dbReference type="GO" id="GO:0047429">
    <property type="term" value="F:nucleoside triphosphate diphosphatase activity"/>
    <property type="evidence" value="ECO:0007669"/>
    <property type="project" value="TreeGrafter"/>
</dbReference>
<dbReference type="RefSeq" id="WP_166195637.1">
    <property type="nucleotide sequence ID" value="NZ_JAAOIV010000004.1"/>
</dbReference>
<dbReference type="Gene3D" id="1.10.287.1080">
    <property type="entry name" value="MazG-like"/>
    <property type="match status" value="1"/>
</dbReference>
<dbReference type="SUPFAM" id="SSF101386">
    <property type="entry name" value="all-alpha NTP pyrophosphatases"/>
    <property type="match status" value="1"/>
</dbReference>
<dbReference type="GO" id="GO:0006203">
    <property type="term" value="P:dGTP catabolic process"/>
    <property type="evidence" value="ECO:0007669"/>
    <property type="project" value="TreeGrafter"/>
</dbReference>
<proteinExistence type="predicted"/>
<dbReference type="InterPro" id="IPR004518">
    <property type="entry name" value="MazG-like_dom"/>
</dbReference>
<protein>
    <submittedName>
        <fullName evidence="2">MazG family protein</fullName>
    </submittedName>
</protein>
<dbReference type="InterPro" id="IPR048015">
    <property type="entry name" value="NTP-PPase_MazG-like_N"/>
</dbReference>
<dbReference type="GO" id="GO:0046076">
    <property type="term" value="P:dTTP catabolic process"/>
    <property type="evidence" value="ECO:0007669"/>
    <property type="project" value="TreeGrafter"/>
</dbReference>
<keyword evidence="3" id="KW-1185">Reference proteome</keyword>
<gene>
    <name evidence="2" type="ORF">G9U51_07770</name>
</gene>
<dbReference type="GO" id="GO:0046052">
    <property type="term" value="P:UTP catabolic process"/>
    <property type="evidence" value="ECO:0007669"/>
    <property type="project" value="TreeGrafter"/>
</dbReference>
<sequence length="314" mass="33305">MGDLTLLVASPRVAAGLLSRDAWRALEAAGTVLARHGDDPLPQAVATAGIALETLDLPPAALARALADRAASCDVVWLTSPDADPGLTDALAGQLTAADEPPTVEVLVGSWDQPGARLLDAVTVMDVLRSPGGCPWDADQTHDSLTKYLLEEAHETVEAIESGDRAHLREELGDVLLQVLFHARIAADDADDPWDIDDVAAELVAKLLRRHPHVFGDGDATTPAEVEASWERIKADEKPARDRDDLLAGIPISLSSLLIADKVLSRMARAGRVPDLTGDDLGTRLLALVAAARERGESADALLRAEVRRVAASR</sequence>
<feature type="domain" description="NTP pyrophosphohydrolase MazG-like" evidence="1">
    <location>
        <begin position="140"/>
        <end position="215"/>
    </location>
</feature>
<reference evidence="2" key="1">
    <citation type="submission" date="2020-03" db="EMBL/GenBank/DDBJ databases">
        <title>Draft sequencing of Calidifontibacter sp. DB0510.</title>
        <authorList>
            <person name="Kim D.-U."/>
        </authorList>
    </citation>
    <scope>NUCLEOTIDE SEQUENCE</scope>
    <source>
        <strain evidence="2">DB0510</strain>
    </source>
</reference>
<dbReference type="CDD" id="cd11528">
    <property type="entry name" value="NTP-PPase_MazG_Nterm"/>
    <property type="match status" value="1"/>
</dbReference>
<dbReference type="AlphaFoldDB" id="A0A967B1P5"/>
<dbReference type="Proteomes" id="UP000744769">
    <property type="component" value="Unassembled WGS sequence"/>
</dbReference>
<comment type="caution">
    <text evidence="2">The sequence shown here is derived from an EMBL/GenBank/DDBJ whole genome shotgun (WGS) entry which is preliminary data.</text>
</comment>
<name>A0A967B1P5_9MICO</name>
<evidence type="ECO:0000313" key="3">
    <source>
        <dbReference type="Proteomes" id="UP000744769"/>
    </source>
</evidence>
<dbReference type="GO" id="GO:0046081">
    <property type="term" value="P:dUTP catabolic process"/>
    <property type="evidence" value="ECO:0007669"/>
    <property type="project" value="TreeGrafter"/>
</dbReference>
<evidence type="ECO:0000259" key="1">
    <source>
        <dbReference type="Pfam" id="PF03819"/>
    </source>
</evidence>
<evidence type="ECO:0000313" key="2">
    <source>
        <dbReference type="EMBL" id="NHN55675.1"/>
    </source>
</evidence>
<dbReference type="EMBL" id="JAAOIV010000004">
    <property type="protein sequence ID" value="NHN55675.1"/>
    <property type="molecule type" value="Genomic_DNA"/>
</dbReference>
<dbReference type="FunFam" id="1.10.287.1080:FF:000001">
    <property type="entry name" value="Nucleoside triphosphate pyrophosphohydrolase"/>
    <property type="match status" value="1"/>
</dbReference>
<dbReference type="NCBIfam" id="TIGR00444">
    <property type="entry name" value="mazG"/>
    <property type="match status" value="1"/>
</dbReference>
<dbReference type="GO" id="GO:0006950">
    <property type="term" value="P:response to stress"/>
    <property type="evidence" value="ECO:0007669"/>
    <property type="project" value="UniProtKB-ARBA"/>
</dbReference>
<dbReference type="GO" id="GO:0046047">
    <property type="term" value="P:TTP catabolic process"/>
    <property type="evidence" value="ECO:0007669"/>
    <property type="project" value="TreeGrafter"/>
</dbReference>